<name>A0A9X2B9C4_9SPHI</name>
<keyword evidence="3" id="KW-1185">Reference proteome</keyword>
<proteinExistence type="inferred from homology"/>
<dbReference type="InterPro" id="IPR018445">
    <property type="entry name" value="Put_Phosphate_transp_reg"/>
</dbReference>
<dbReference type="AlphaFoldDB" id="A0A9X2B9C4"/>
<accession>A0A9X2B9C4</accession>
<dbReference type="Proteomes" id="UP001139450">
    <property type="component" value="Unassembled WGS sequence"/>
</dbReference>
<dbReference type="InterPro" id="IPR052912">
    <property type="entry name" value="UPF0111_domain"/>
</dbReference>
<comment type="caution">
    <text evidence="2">The sequence shown here is derived from an EMBL/GenBank/DDBJ whole genome shotgun (WGS) entry which is preliminary data.</text>
</comment>
<organism evidence="2 3">
    <name type="scientific">Mucilaginibacter straminoryzae</name>
    <dbReference type="NCBI Taxonomy" id="2932774"/>
    <lineage>
        <taxon>Bacteria</taxon>
        <taxon>Pseudomonadati</taxon>
        <taxon>Bacteroidota</taxon>
        <taxon>Sphingobacteriia</taxon>
        <taxon>Sphingobacteriales</taxon>
        <taxon>Sphingobacteriaceae</taxon>
        <taxon>Mucilaginibacter</taxon>
    </lineage>
</organism>
<evidence type="ECO:0000313" key="3">
    <source>
        <dbReference type="Proteomes" id="UP001139450"/>
    </source>
</evidence>
<gene>
    <name evidence="2" type="ORF">MUY27_12170</name>
</gene>
<dbReference type="RefSeq" id="WP_245130303.1">
    <property type="nucleotide sequence ID" value="NZ_JALJEJ010000005.1"/>
</dbReference>
<evidence type="ECO:0000256" key="1">
    <source>
        <dbReference type="ARBA" id="ARBA00008591"/>
    </source>
</evidence>
<dbReference type="PANTHER" id="PTHR37298">
    <property type="entry name" value="UPF0111 PROTEIN YKAA"/>
    <property type="match status" value="1"/>
</dbReference>
<protein>
    <submittedName>
        <fullName evidence="2">DUF47 family protein</fullName>
    </submittedName>
</protein>
<dbReference type="SUPFAM" id="SSF109755">
    <property type="entry name" value="PhoU-like"/>
    <property type="match status" value="1"/>
</dbReference>
<comment type="similarity">
    <text evidence="1">Belongs to the UPF0111 family.</text>
</comment>
<dbReference type="InterPro" id="IPR038078">
    <property type="entry name" value="PhoU-like_sf"/>
</dbReference>
<evidence type="ECO:0000313" key="2">
    <source>
        <dbReference type="EMBL" id="MCJ8210464.1"/>
    </source>
</evidence>
<dbReference type="Pfam" id="PF01865">
    <property type="entry name" value="PhoU_div"/>
    <property type="match status" value="1"/>
</dbReference>
<reference evidence="2" key="1">
    <citation type="submission" date="2022-04" db="EMBL/GenBank/DDBJ databases">
        <title>Mucilaginibacter sp. RS28 isolated from freshwater.</title>
        <authorList>
            <person name="Ko S.-R."/>
        </authorList>
    </citation>
    <scope>NUCLEOTIDE SEQUENCE</scope>
    <source>
        <strain evidence="2">RS28</strain>
    </source>
</reference>
<sequence>MKNSLFGIMPGNNAVFYRLFDQGADTTYEMASLLYQVVKSDAVASETININNISRLKEKSSSIKNQIYAIAGKALISPFGRDDMYGFITSLDSVADYIDVSARRLNMYRVEIKEPIRELSGIIMDMCSTISECVKHLHSLTNLEAINECCIKIKHLEHKADAVYRKAMATLVEEEQDPLEIIKYSDIYSVLEKVTDKGERVAEAVESIVVKNA</sequence>
<dbReference type="EMBL" id="JALJEJ010000005">
    <property type="protein sequence ID" value="MCJ8210464.1"/>
    <property type="molecule type" value="Genomic_DNA"/>
</dbReference>
<dbReference type="Gene3D" id="1.20.58.220">
    <property type="entry name" value="Phosphate transport system protein phou homolog 2, domain 2"/>
    <property type="match status" value="1"/>
</dbReference>
<dbReference type="PANTHER" id="PTHR37298:SF1">
    <property type="entry name" value="UPF0111 PROTEIN YKAA"/>
    <property type="match status" value="1"/>
</dbReference>